<proteinExistence type="predicted"/>
<dbReference type="STRING" id="1653476.THC_1179"/>
<dbReference type="Gene3D" id="2.40.160.100">
    <property type="match status" value="1"/>
</dbReference>
<evidence type="ECO:0000313" key="4">
    <source>
        <dbReference type="Proteomes" id="UP000068196"/>
    </source>
</evidence>
<dbReference type="Pfam" id="PF13372">
    <property type="entry name" value="Alginate_exp"/>
    <property type="match status" value="1"/>
</dbReference>
<dbReference type="Proteomes" id="UP000068196">
    <property type="component" value="Chromosome"/>
</dbReference>
<reference evidence="4" key="2">
    <citation type="journal article" date="2016" name="Int. J. Syst. Evol. Microbiol.">
        <title>Caldimicrobium thiodismutans sp. nov., a sulfur-disproportionating bacterium isolated from a hot spring.</title>
        <authorList>
            <person name="Kojima H."/>
            <person name="Umezawa K."/>
            <person name="Fukui M."/>
        </authorList>
    </citation>
    <scope>NUCLEOTIDE SEQUENCE [LARGE SCALE GENOMIC DNA]</scope>
    <source>
        <strain evidence="4">TF1</strain>
    </source>
</reference>
<evidence type="ECO:0000256" key="1">
    <source>
        <dbReference type="SAM" id="SignalP"/>
    </source>
</evidence>
<feature type="domain" description="Alginate export" evidence="2">
    <location>
        <begin position="222"/>
        <end position="454"/>
    </location>
</feature>
<organism evidence="3 4">
    <name type="scientific">Caldimicrobium thiodismutans</name>
    <dbReference type="NCBI Taxonomy" id="1653476"/>
    <lineage>
        <taxon>Bacteria</taxon>
        <taxon>Pseudomonadati</taxon>
        <taxon>Thermodesulfobacteriota</taxon>
        <taxon>Thermodesulfobacteria</taxon>
        <taxon>Thermodesulfobacteriales</taxon>
        <taxon>Thermodesulfobacteriaceae</taxon>
        <taxon>Caldimicrobium</taxon>
    </lineage>
</organism>
<dbReference type="SUPFAM" id="SSF56935">
    <property type="entry name" value="Porins"/>
    <property type="match status" value="1"/>
</dbReference>
<dbReference type="InterPro" id="IPR025388">
    <property type="entry name" value="Alginate_export_dom"/>
</dbReference>
<dbReference type="PATRIC" id="fig|1653476.3.peg.1222"/>
<dbReference type="EMBL" id="AP014945">
    <property type="protein sequence ID" value="BAU23550.1"/>
    <property type="molecule type" value="Genomic_DNA"/>
</dbReference>
<protein>
    <recommendedName>
        <fullName evidence="2">Alginate export domain-containing protein</fullName>
    </recommendedName>
</protein>
<reference evidence="3 4" key="1">
    <citation type="journal article" date="2016" name="Int. J. Syst. Evol. Microbiol.">
        <title>Caldimicrobium thiodismutans sp. nov., a sulfur-disproportionating bacterium isolated from a hot spring, and emended description of the genus Caldimicrobium.</title>
        <authorList>
            <person name="Kojima H."/>
            <person name="Umezawa K."/>
            <person name="Fukui M."/>
        </authorList>
    </citation>
    <scope>NUCLEOTIDE SEQUENCE [LARGE SCALE GENOMIC DNA]</scope>
    <source>
        <strain evidence="3 4">TF1</strain>
    </source>
</reference>
<feature type="chain" id="PRO_5006854995" description="Alginate export domain-containing protein" evidence="1">
    <location>
        <begin position="24"/>
        <end position="466"/>
    </location>
</feature>
<evidence type="ECO:0000313" key="3">
    <source>
        <dbReference type="EMBL" id="BAU23550.1"/>
    </source>
</evidence>
<dbReference type="OrthoDB" id="9766302at2"/>
<gene>
    <name evidence="3" type="ORF">THC_1179</name>
</gene>
<dbReference type="InterPro" id="IPR053728">
    <property type="entry name" value="Alginate_Permeability_Chnl"/>
</dbReference>
<dbReference type="RefSeq" id="WP_068514684.1">
    <property type="nucleotide sequence ID" value="NZ_AP014945.1"/>
</dbReference>
<keyword evidence="1" id="KW-0732">Signal</keyword>
<name>A0A0U5AY12_9BACT</name>
<keyword evidence="4" id="KW-1185">Reference proteome</keyword>
<dbReference type="KEGG" id="cthi:THC_1179"/>
<accession>A0A0U5AY12</accession>
<feature type="signal peptide" evidence="1">
    <location>
        <begin position="1"/>
        <end position="23"/>
    </location>
</feature>
<evidence type="ECO:0000259" key="2">
    <source>
        <dbReference type="Pfam" id="PF13372"/>
    </source>
</evidence>
<dbReference type="AlphaFoldDB" id="A0A0U5AY12"/>
<sequence>MKRAILTGITGLTLLSGASSLLAIDHQIGAHLRFRYENWDNLITLGTNTAVNSFKDRSFFRLRAMLWDDIKFNNQTSLRIRLNTEPKYQMGPYYHMLKDNVDRRKFDQDEVVIDNLYLDIKRPFNLPLDLRIGRQDFLGPDTYGEGFLILDGTPGDGSRTFYFNALRARLFLSNKDSIDFVVLKQKERDVYLPSLHPSYDDGNGKNYIYHKKRLTASNEFAFFTYGRFKPCPELQLEPYYIYKKEENSTTSSYAIPASYLHNIGLRGVYSFTKDLRVRAELVRQFGEYSNGTDRRAWGGYAFLEKAFPNCPAKPTVEIGYVYLSGDDRHSKKDEAFNPLFSRNPNWNELIIYTYLLENINKSGAIAGYWTNLKMPMIRVKASPIKDLTLQLSYQKLYADEKTKNLPTFMFSNKGTDRGDLYLGIVNYKFTKSLDGMLQYEIFDPDDFYSKEAKTAHFFRAQIQYKY</sequence>